<dbReference type="InterPro" id="IPR009057">
    <property type="entry name" value="Homeodomain-like_sf"/>
</dbReference>
<organism evidence="5 6">
    <name type="scientific">Paraherbaspirillum soli</name>
    <dbReference type="NCBI Taxonomy" id="631222"/>
    <lineage>
        <taxon>Bacteria</taxon>
        <taxon>Pseudomonadati</taxon>
        <taxon>Pseudomonadota</taxon>
        <taxon>Betaproteobacteria</taxon>
        <taxon>Burkholderiales</taxon>
        <taxon>Oxalobacteraceae</taxon>
        <taxon>Paraherbaspirillum</taxon>
    </lineage>
</organism>
<dbReference type="RefSeq" id="WP_378995674.1">
    <property type="nucleotide sequence ID" value="NZ_JBHSMT010000008.1"/>
</dbReference>
<dbReference type="Proteomes" id="UP001596045">
    <property type="component" value="Unassembled WGS sequence"/>
</dbReference>
<sequence length="346" mass="39031">MRTDIRSKTVSNAIAREIKTVAERCGIGPAEFSRLTGIQAHELAETGARIAGGKHLKMLRLMDRLAYVPQLDSDSLQDLFPFFPDFAALAACSRNGRDALNNYISYRYAIGELDFVSLRHAPDRIEIDYINEGEGEPPRSAASALGNFLIVAKIIRHYLPRAGHRIQIDLQGRLATPPHVIESRIDAQVRFQQMHNRLLCISADLDAPYASFNQMLNRYVHGKLEAERRRSMLRETFSAQAESAILGLLRCSAPEAGTDDMLAMLCQQFHISRWTVLRRLKHENSSFESLLSRVRSIETRRLLEETQLSIGEISDRIGFASPSSLSRFFKAQWGVSPTQHRAKLRG</sequence>
<reference evidence="6" key="1">
    <citation type="journal article" date="2019" name="Int. J. Syst. Evol. Microbiol.">
        <title>The Global Catalogue of Microorganisms (GCM) 10K type strain sequencing project: providing services to taxonomists for standard genome sequencing and annotation.</title>
        <authorList>
            <consortium name="The Broad Institute Genomics Platform"/>
            <consortium name="The Broad Institute Genome Sequencing Center for Infectious Disease"/>
            <person name="Wu L."/>
            <person name="Ma J."/>
        </authorList>
    </citation>
    <scope>NUCLEOTIDE SEQUENCE [LARGE SCALE GENOMIC DNA]</scope>
    <source>
        <strain evidence="6">JCM 17066</strain>
    </source>
</reference>
<accession>A0ABW0M7U4</accession>
<evidence type="ECO:0000256" key="1">
    <source>
        <dbReference type="ARBA" id="ARBA00023015"/>
    </source>
</evidence>
<dbReference type="EMBL" id="JBHSMT010000008">
    <property type="protein sequence ID" value="MFC5473357.1"/>
    <property type="molecule type" value="Genomic_DNA"/>
</dbReference>
<keyword evidence="2" id="KW-0238">DNA-binding</keyword>
<keyword evidence="3" id="KW-0804">Transcription</keyword>
<evidence type="ECO:0000313" key="6">
    <source>
        <dbReference type="Proteomes" id="UP001596045"/>
    </source>
</evidence>
<dbReference type="SMART" id="SM00342">
    <property type="entry name" value="HTH_ARAC"/>
    <property type="match status" value="1"/>
</dbReference>
<feature type="domain" description="HTH araC/xylS-type" evidence="4">
    <location>
        <begin position="243"/>
        <end position="343"/>
    </location>
</feature>
<proteinExistence type="predicted"/>
<dbReference type="Gene3D" id="1.10.10.60">
    <property type="entry name" value="Homeodomain-like"/>
    <property type="match status" value="1"/>
</dbReference>
<name>A0ABW0M7U4_9BURK</name>
<dbReference type="PANTHER" id="PTHR47894">
    <property type="entry name" value="HTH-TYPE TRANSCRIPTIONAL REGULATOR GADX"/>
    <property type="match status" value="1"/>
</dbReference>
<dbReference type="InterPro" id="IPR018060">
    <property type="entry name" value="HTH_AraC"/>
</dbReference>
<protein>
    <submittedName>
        <fullName evidence="5">Helix-turn-helix domain-containing protein</fullName>
    </submittedName>
</protein>
<dbReference type="Pfam" id="PF12833">
    <property type="entry name" value="HTH_18"/>
    <property type="match status" value="1"/>
</dbReference>
<gene>
    <name evidence="5" type="ORF">ACFPM8_05245</name>
</gene>
<evidence type="ECO:0000256" key="3">
    <source>
        <dbReference type="ARBA" id="ARBA00023163"/>
    </source>
</evidence>
<evidence type="ECO:0000259" key="4">
    <source>
        <dbReference type="PROSITE" id="PS01124"/>
    </source>
</evidence>
<keyword evidence="1" id="KW-0805">Transcription regulation</keyword>
<dbReference type="InterPro" id="IPR032687">
    <property type="entry name" value="AraC-type_N"/>
</dbReference>
<evidence type="ECO:0000313" key="5">
    <source>
        <dbReference type="EMBL" id="MFC5473357.1"/>
    </source>
</evidence>
<dbReference type="PROSITE" id="PS01124">
    <property type="entry name" value="HTH_ARAC_FAMILY_2"/>
    <property type="match status" value="1"/>
</dbReference>
<keyword evidence="6" id="KW-1185">Reference proteome</keyword>
<dbReference type="Pfam" id="PF12625">
    <property type="entry name" value="Arabinose_bd"/>
    <property type="match status" value="1"/>
</dbReference>
<comment type="caution">
    <text evidence="5">The sequence shown here is derived from an EMBL/GenBank/DDBJ whole genome shotgun (WGS) entry which is preliminary data.</text>
</comment>
<dbReference type="SUPFAM" id="SSF46689">
    <property type="entry name" value="Homeodomain-like"/>
    <property type="match status" value="1"/>
</dbReference>
<dbReference type="PANTHER" id="PTHR47894:SF4">
    <property type="entry name" value="HTH-TYPE TRANSCRIPTIONAL REGULATOR GADX"/>
    <property type="match status" value="1"/>
</dbReference>
<evidence type="ECO:0000256" key="2">
    <source>
        <dbReference type="ARBA" id="ARBA00023125"/>
    </source>
</evidence>